<organism evidence="1">
    <name type="scientific">Arion vulgaris</name>
    <dbReference type="NCBI Taxonomy" id="1028688"/>
    <lineage>
        <taxon>Eukaryota</taxon>
        <taxon>Metazoa</taxon>
        <taxon>Spiralia</taxon>
        <taxon>Lophotrochozoa</taxon>
        <taxon>Mollusca</taxon>
        <taxon>Gastropoda</taxon>
        <taxon>Heterobranchia</taxon>
        <taxon>Euthyneura</taxon>
        <taxon>Panpulmonata</taxon>
        <taxon>Eupulmonata</taxon>
        <taxon>Stylommatophora</taxon>
        <taxon>Helicina</taxon>
        <taxon>Arionoidea</taxon>
        <taxon>Arionidae</taxon>
        <taxon>Arion</taxon>
    </lineage>
</organism>
<reference evidence="1" key="1">
    <citation type="submission" date="2014-12" db="EMBL/GenBank/DDBJ databases">
        <title>Insight into the proteome of Arion vulgaris.</title>
        <authorList>
            <person name="Aradska J."/>
            <person name="Bulat T."/>
            <person name="Smidak R."/>
            <person name="Sarate P."/>
            <person name="Gangsoo J."/>
            <person name="Sialana F."/>
            <person name="Bilban M."/>
            <person name="Lubec G."/>
        </authorList>
    </citation>
    <scope>NUCLEOTIDE SEQUENCE</scope>
    <source>
        <tissue evidence="1">Skin</tissue>
    </source>
</reference>
<protein>
    <submittedName>
        <fullName evidence="1">Uncharacterized protein</fullName>
    </submittedName>
</protein>
<dbReference type="EMBL" id="HACG01005753">
    <property type="protein sequence ID" value="CEK52618.1"/>
    <property type="molecule type" value="Transcribed_RNA"/>
</dbReference>
<sequence length="58" mass="6566">RRCSLERAWFIEDVADGGHGSWKVRLGDGMVPGRQSRGWLCIDDSRILKTLKHDDGRG</sequence>
<feature type="non-terminal residue" evidence="1">
    <location>
        <position position="1"/>
    </location>
</feature>
<proteinExistence type="predicted"/>
<dbReference type="AlphaFoldDB" id="A0A0B6Y914"/>
<gene>
    <name evidence="1" type="primary">ORF17431</name>
</gene>
<evidence type="ECO:0000313" key="1">
    <source>
        <dbReference type="EMBL" id="CEK52618.1"/>
    </source>
</evidence>
<accession>A0A0B6Y914</accession>
<name>A0A0B6Y914_9EUPU</name>